<name>A0A9X7VZH9_9BACL</name>
<sequence>MDWTFYSPSKGLLTMDQVVEDVLSEIEGSADSKVRIMVGTDSQPKPASRSVTFVTAIIVHRVGKGGRYYVHREQHHHLYALRQRMMTEAAYSLQIGGLLSEQLGRTKKSWPIEVHLDIGEKGATKQVVREIVAWITQSGYEAKIKPDAYGASKVADRYTKHG</sequence>
<keyword evidence="2" id="KW-1185">Reference proteome</keyword>
<dbReference type="Pfam" id="PF04308">
    <property type="entry name" value="RNaseH_like"/>
    <property type="match status" value="1"/>
</dbReference>
<dbReference type="EMBL" id="CP071182">
    <property type="protein sequence ID" value="QSO47921.1"/>
    <property type="molecule type" value="Genomic_DNA"/>
</dbReference>
<gene>
    <name evidence="1" type="ORF">JZ786_02470</name>
</gene>
<proteinExistence type="predicted"/>
<evidence type="ECO:0000313" key="2">
    <source>
        <dbReference type="Proteomes" id="UP000663505"/>
    </source>
</evidence>
<dbReference type="InterPro" id="IPR007405">
    <property type="entry name" value="Phage_KVP40_Orf299"/>
</dbReference>
<dbReference type="Proteomes" id="UP000663505">
    <property type="component" value="Chromosome"/>
</dbReference>
<organism evidence="1 2">
    <name type="scientific">Alicyclobacillus mengziensis</name>
    <dbReference type="NCBI Taxonomy" id="2931921"/>
    <lineage>
        <taxon>Bacteria</taxon>
        <taxon>Bacillati</taxon>
        <taxon>Bacillota</taxon>
        <taxon>Bacilli</taxon>
        <taxon>Bacillales</taxon>
        <taxon>Alicyclobacillaceae</taxon>
        <taxon>Alicyclobacillus</taxon>
    </lineage>
</organism>
<dbReference type="RefSeq" id="WP_206657265.1">
    <property type="nucleotide sequence ID" value="NZ_CP071182.1"/>
</dbReference>
<dbReference type="AlphaFoldDB" id="A0A9X7VZH9"/>
<accession>A0A9X7VZH9</accession>
<protein>
    <submittedName>
        <fullName evidence="1">Ribonuclease H-like YkuK family protein</fullName>
    </submittedName>
</protein>
<reference evidence="1 2" key="1">
    <citation type="submission" date="2021-02" db="EMBL/GenBank/DDBJ databases">
        <title>Alicyclobacillus curvatus sp. nov. and Alicyclobacillus mengziensis sp. nov., two acidophilic bacteria isolated from acid mine drainage.</title>
        <authorList>
            <person name="Huang Y."/>
        </authorList>
    </citation>
    <scope>NUCLEOTIDE SEQUENCE [LARGE SCALE GENOMIC DNA]</scope>
    <source>
        <strain evidence="1 2">S30H14</strain>
    </source>
</reference>
<dbReference type="PANTHER" id="PTHR39961">
    <property type="entry name" value="HYPOTHETICAL CYTOSOLIC PROTEIN"/>
    <property type="match status" value="1"/>
</dbReference>
<dbReference type="PANTHER" id="PTHR39961:SF1">
    <property type="entry name" value="DUF458 DOMAIN-CONTAINING PROTEIN"/>
    <property type="match status" value="1"/>
</dbReference>
<evidence type="ECO:0000313" key="1">
    <source>
        <dbReference type="EMBL" id="QSO47921.1"/>
    </source>
</evidence>
<dbReference type="KEGG" id="afx:JZ786_02470"/>